<dbReference type="PANTHER" id="PTHR13620">
    <property type="entry name" value="3-5 EXONUCLEASE"/>
    <property type="match status" value="1"/>
</dbReference>
<name>A0A165XYK3_9AGAM</name>
<dbReference type="SUPFAM" id="SSF53098">
    <property type="entry name" value="Ribonuclease H-like"/>
    <property type="match status" value="1"/>
</dbReference>
<evidence type="ECO:0000313" key="13">
    <source>
        <dbReference type="EMBL" id="KZT32687.1"/>
    </source>
</evidence>
<dbReference type="InterPro" id="IPR036397">
    <property type="entry name" value="RNaseH_sf"/>
</dbReference>
<organism evidence="13 14">
    <name type="scientific">Sistotremastrum suecicum HHB10207 ss-3</name>
    <dbReference type="NCBI Taxonomy" id="1314776"/>
    <lineage>
        <taxon>Eukaryota</taxon>
        <taxon>Fungi</taxon>
        <taxon>Dikarya</taxon>
        <taxon>Basidiomycota</taxon>
        <taxon>Agaricomycotina</taxon>
        <taxon>Agaricomycetes</taxon>
        <taxon>Sistotremastrales</taxon>
        <taxon>Sistotremastraceae</taxon>
        <taxon>Sistotremastrum</taxon>
    </lineage>
</organism>
<dbReference type="InterPro" id="IPR002562">
    <property type="entry name" value="3'-5'_exonuclease_dom"/>
</dbReference>
<keyword evidence="6" id="KW-0460">Magnesium</keyword>
<gene>
    <name evidence="13" type="ORF">SISSUDRAFT_1133021</name>
</gene>
<dbReference type="InterPro" id="IPR012337">
    <property type="entry name" value="RNaseH-like_sf"/>
</dbReference>
<evidence type="ECO:0000256" key="2">
    <source>
        <dbReference type="ARBA" id="ARBA00022722"/>
    </source>
</evidence>
<feature type="region of interest" description="Disordered" evidence="10">
    <location>
        <begin position="825"/>
        <end position="847"/>
    </location>
</feature>
<evidence type="ECO:0000256" key="1">
    <source>
        <dbReference type="ARBA" id="ARBA00004123"/>
    </source>
</evidence>
<dbReference type="GO" id="GO:0046872">
    <property type="term" value="F:metal ion binding"/>
    <property type="evidence" value="ECO:0007669"/>
    <property type="project" value="UniProtKB-KW"/>
</dbReference>
<dbReference type="GO" id="GO:0008408">
    <property type="term" value="F:3'-5' exonuclease activity"/>
    <property type="evidence" value="ECO:0007669"/>
    <property type="project" value="InterPro"/>
</dbReference>
<feature type="region of interest" description="Disordered" evidence="10">
    <location>
        <begin position="1447"/>
        <end position="1469"/>
    </location>
</feature>
<keyword evidence="3" id="KW-0479">Metal-binding</keyword>
<dbReference type="InterPro" id="IPR051132">
    <property type="entry name" value="3-5_Exonuclease_domain"/>
</dbReference>
<dbReference type="GO" id="GO:0005634">
    <property type="term" value="C:nucleus"/>
    <property type="evidence" value="ECO:0007669"/>
    <property type="project" value="UniProtKB-SubCell"/>
</dbReference>
<evidence type="ECO:0000256" key="7">
    <source>
        <dbReference type="ARBA" id="ARBA00023242"/>
    </source>
</evidence>
<evidence type="ECO:0000256" key="5">
    <source>
        <dbReference type="ARBA" id="ARBA00022839"/>
    </source>
</evidence>
<evidence type="ECO:0000313" key="14">
    <source>
        <dbReference type="Proteomes" id="UP000076798"/>
    </source>
</evidence>
<dbReference type="OrthoDB" id="1920326at2759"/>
<evidence type="ECO:0000259" key="12">
    <source>
        <dbReference type="Pfam" id="PF20499"/>
    </source>
</evidence>
<keyword evidence="7" id="KW-0539">Nucleus</keyword>
<dbReference type="GO" id="GO:0006139">
    <property type="term" value="P:nucleobase-containing compound metabolic process"/>
    <property type="evidence" value="ECO:0007669"/>
    <property type="project" value="InterPro"/>
</dbReference>
<accession>A0A165XYK3</accession>
<reference evidence="13 14" key="1">
    <citation type="journal article" date="2016" name="Mol. Biol. Evol.">
        <title>Comparative Genomics of Early-Diverging Mushroom-Forming Fungi Provides Insights into the Origins of Lignocellulose Decay Capabilities.</title>
        <authorList>
            <person name="Nagy L.G."/>
            <person name="Riley R."/>
            <person name="Tritt A."/>
            <person name="Adam C."/>
            <person name="Daum C."/>
            <person name="Floudas D."/>
            <person name="Sun H."/>
            <person name="Yadav J.S."/>
            <person name="Pangilinan J."/>
            <person name="Larsson K.H."/>
            <person name="Matsuura K."/>
            <person name="Barry K."/>
            <person name="Labutti K."/>
            <person name="Kuo R."/>
            <person name="Ohm R.A."/>
            <person name="Bhattacharya S.S."/>
            <person name="Shirouzu T."/>
            <person name="Yoshinaga Y."/>
            <person name="Martin F.M."/>
            <person name="Grigoriev I.V."/>
            <person name="Hibbett D.S."/>
        </authorList>
    </citation>
    <scope>NUCLEOTIDE SEQUENCE [LARGE SCALE GENOMIC DNA]</scope>
    <source>
        <strain evidence="13 14">HHB10207 ss-3</strain>
    </source>
</reference>
<feature type="compositionally biased region" description="Polar residues" evidence="10">
    <location>
        <begin position="1447"/>
        <end position="1462"/>
    </location>
</feature>
<evidence type="ECO:0000256" key="3">
    <source>
        <dbReference type="ARBA" id="ARBA00022723"/>
    </source>
</evidence>
<dbReference type="Proteomes" id="UP000076798">
    <property type="component" value="Unassembled WGS sequence"/>
</dbReference>
<keyword evidence="14" id="KW-1185">Reference proteome</keyword>
<dbReference type="EMBL" id="KV428304">
    <property type="protein sequence ID" value="KZT32687.1"/>
    <property type="molecule type" value="Genomic_DNA"/>
</dbReference>
<evidence type="ECO:0000256" key="4">
    <source>
        <dbReference type="ARBA" id="ARBA00022801"/>
    </source>
</evidence>
<dbReference type="Pfam" id="PF01612">
    <property type="entry name" value="DNA_pol_A_exo1"/>
    <property type="match status" value="1"/>
</dbReference>
<comment type="subcellular location">
    <subcellularLocation>
        <location evidence="1">Nucleus</location>
    </subcellularLocation>
</comment>
<proteinExistence type="predicted"/>
<protein>
    <recommendedName>
        <fullName evidence="8">3'-5' exonuclease</fullName>
    </recommendedName>
    <alternativeName>
        <fullName evidence="9">Werner Syndrome-like exonuclease</fullName>
    </alternativeName>
</protein>
<evidence type="ECO:0000256" key="10">
    <source>
        <dbReference type="SAM" id="MobiDB-lite"/>
    </source>
</evidence>
<dbReference type="STRING" id="1314776.A0A165XYK3"/>
<feature type="domain" description="3'-5' exonuclease" evidence="11">
    <location>
        <begin position="551"/>
        <end position="711"/>
    </location>
</feature>
<keyword evidence="5" id="KW-0269">Exonuclease</keyword>
<sequence>MASFNDDPDVYELSDHYDEDEINALEDTENLFDMATSAENQQKNQNTNNSGENMIVDTAADQNIAADVPDPSINIARLSALKDAVSSSQNRPFFCHQYLEEEEEEDTDVIDEDIFDDPDLTFSDQSKGDENKAWFRQPKKMPDWLYLYFRDTIRPMIQKRADGKAGTGLLRPPGYANAPYSFWVIPTDPAHYLYKGKLAPDILWRPRVFLWLPHFLVNKLHCPSCLTKTLEKNGPIPPRRITDIDDSFYVVTWQYYCRNGCKKCFNGWNPRLLNSLPRFIQLSFPAVLSRKGGLSHQVMTQLRVGNQHKMGPSGVRSLLFEMHTLRFNRIQLQYLESLFHIIRSAEMEDPKQPILPLFQRFHQFGDFADPKRYSGFVPTETYLSMMLNHEIEKDEEIANQHTSCLPPDHLAIDDSHKINKHIAKMDGIPIFGALWTCMNARYIRAQALTLTKSHDERYGSLIGIAQSAKEYGFEDPIIVFSDDPIKDKQLLHTAFPSLASGVVPPIASRGLDILKLPEQTEIHILNTLTLIDTRISALLLPLDEDPVASLCVSIDAEWNISRKIGVSLLQIAPHSMPNHIYIIPLHKFPQLSPALIRLFTNPRVFKVGSAVKGDFKRLRKQFAELSNHTTSTFNLIELKAYAIRCGIIARHESGALHMLAEKLLKKYLPKDDTLRKTDDWEHPNLSEDLKNYAALDVFASRLLFEKMSTMLPFMRVNPETPGGTRVAVLVQGGGDVAAYGVISPTQPAFVGDVRVSQPNNQRVVVDVHEVVRPSAAAVLHLSRTQHSRTSSGALTFGDLKRQAGSLPFQMVTPLSMLEFDIRDSNTSQDLTSSGHSTHPSPNPLISQPVTSVDPIPEDNIVEQESDANQQLFEDIDSMTLIEDLAAMDVNEEEHADLLALALQSQAIVDPDQGNNSFSVDSDILKNLERLVNAPPDENEIQTRIKKDLFHAFHMLPLPIHHALRGLFLGYLRDHLMRWDPAVRKSVDAICREKFKRSFDQMLLHNPRFIAARTPRYVPPPSVLVPALNYVFDTFGPALDAKTKQPLFSALAWKKAKAIVELARDGYLSDNQGVQLYEKMGVDQYGLQLYRCLRGTNKVEGGPHGDIYRKFGALHAGPRLTVNCLTDHRTWYNTQAFAKHFWNVDWNYHHSLSMTNRTSFLLNYLSDIVEGAQSYADWVNGDLYTKSKEKFGIVPFPESLRLRYCMDPFGPAAAKKFKLRPNDDWLRQRQQLALPVLPPITIAARKLFFKNVADFAAPSSQSQKGSINFERFTIWWNSTASKQASPDIFYVTPEVLAAYAKSWEKSNITAASKDLMSEKLTHLDESRSILAAQNAPFPSFITGSATLQQPEKGVLDLSTSVVPISISTSLAASAPIFPTPLLGMSTISSPIGSVPPPSNSPFNPHSHEQLQFPVIPPPPSPPQFLGNSDNSDAMDIDPILVSETMHMNSSTEPQASTSASVPTMSRRRQRLVPDGLRQREQRACRRCKTKGCIGSSDIMKCPQPCTNPCTICGQTMNCKGVDGGNMCSVTQTRITKRK</sequence>
<evidence type="ECO:0000256" key="6">
    <source>
        <dbReference type="ARBA" id="ARBA00022842"/>
    </source>
</evidence>
<evidence type="ECO:0000256" key="8">
    <source>
        <dbReference type="ARBA" id="ARBA00040531"/>
    </source>
</evidence>
<dbReference type="GO" id="GO:0003676">
    <property type="term" value="F:nucleic acid binding"/>
    <property type="evidence" value="ECO:0007669"/>
    <property type="project" value="InterPro"/>
</dbReference>
<dbReference type="Pfam" id="PF20499">
    <property type="entry name" value="DUF6729"/>
    <property type="match status" value="1"/>
</dbReference>
<keyword evidence="4" id="KW-0378">Hydrolase</keyword>
<evidence type="ECO:0000259" key="11">
    <source>
        <dbReference type="Pfam" id="PF01612"/>
    </source>
</evidence>
<feature type="domain" description="DUF6729" evidence="12">
    <location>
        <begin position="183"/>
        <end position="348"/>
    </location>
</feature>
<dbReference type="InterPro" id="IPR046616">
    <property type="entry name" value="DUF6729"/>
</dbReference>
<evidence type="ECO:0000256" key="9">
    <source>
        <dbReference type="ARBA" id="ARBA00042761"/>
    </source>
</evidence>
<dbReference type="PANTHER" id="PTHR13620:SF109">
    <property type="entry name" value="3'-5' EXONUCLEASE"/>
    <property type="match status" value="1"/>
</dbReference>
<keyword evidence="2" id="KW-0540">Nuclease</keyword>
<dbReference type="Gene3D" id="3.30.420.10">
    <property type="entry name" value="Ribonuclease H-like superfamily/Ribonuclease H"/>
    <property type="match status" value="1"/>
</dbReference>